<sequence>MKPHQLRQLGVGILLLITLVFGVRFFWTSNDEYSPEEINSLLQGKDQETVRIKKIELLTQKLKKPFIEPNSYKIKNWELKGNTIIKNNDFIRLTSDNQHQVGSIFSTLPIQAESFEMELTFHIHSKNAMMADGLGIWFIDEKSEIGDVFGVKNYFNGLGIMIDTFKNGKRGQFPLVNVMLGNGQTGYDKALDGYDTRLASCVAQSVTNPKSGLTKARIVYIKNGYFSLDFDYNNNNQWTNCVTLNDVILPPIKYLGLSSETGEVTQNVDILENKIFALYKPQGSFIESIEELKQMMEDTDDIENDPEHKNPIPSKKTRKSISRLKKAEQRIKENTKKRNKEQYGHEDANIFTHILGQIWKLIKYLLVILLVVMGVWFGFIIFRISRDKKKPRTTGLLD</sequence>
<evidence type="ECO:0000313" key="1">
    <source>
        <dbReference type="EMBL" id="CAH6721704.1"/>
    </source>
</evidence>
<comment type="caution">
    <text evidence="1">The sequence shown here is derived from an EMBL/GenBank/DDBJ whole genome shotgun (WGS) entry which is preliminary data.</text>
</comment>
<dbReference type="Proteomes" id="UP001152531">
    <property type="component" value="Unassembled WGS sequence"/>
</dbReference>
<keyword evidence="2" id="KW-1185">Reference proteome</keyword>
<gene>
    <name evidence="1" type="ORF">CLIB1444_07S00540</name>
</gene>
<organism evidence="1 2">
    <name type="scientific">[Candida] jaroonii</name>
    <dbReference type="NCBI Taxonomy" id="467808"/>
    <lineage>
        <taxon>Eukaryota</taxon>
        <taxon>Fungi</taxon>
        <taxon>Dikarya</taxon>
        <taxon>Ascomycota</taxon>
        <taxon>Saccharomycotina</taxon>
        <taxon>Pichiomycetes</taxon>
        <taxon>Debaryomycetaceae</taxon>
        <taxon>Yamadazyma</taxon>
    </lineage>
</organism>
<proteinExistence type="predicted"/>
<dbReference type="EMBL" id="CALSDN010000007">
    <property type="protein sequence ID" value="CAH6721704.1"/>
    <property type="molecule type" value="Genomic_DNA"/>
</dbReference>
<reference evidence="1" key="1">
    <citation type="submission" date="2022-06" db="EMBL/GenBank/DDBJ databases">
        <authorList>
            <person name="Legras J.-L."/>
            <person name="Devillers H."/>
            <person name="Grondin C."/>
        </authorList>
    </citation>
    <scope>NUCLEOTIDE SEQUENCE</scope>
    <source>
        <strain evidence="1">CLIB 1444</strain>
    </source>
</reference>
<protein>
    <submittedName>
        <fullName evidence="1">Uncharacterized protein</fullName>
    </submittedName>
</protein>
<evidence type="ECO:0000313" key="2">
    <source>
        <dbReference type="Proteomes" id="UP001152531"/>
    </source>
</evidence>
<accession>A0ACA9Y9X3</accession>
<name>A0ACA9Y9X3_9ASCO</name>